<evidence type="ECO:0000256" key="4">
    <source>
        <dbReference type="PROSITE-ProRule" id="PRU00042"/>
    </source>
</evidence>
<dbReference type="PANTHER" id="PTHR19303">
    <property type="entry name" value="TRANSPOSON"/>
    <property type="match status" value="1"/>
</dbReference>
<dbReference type="InterPro" id="IPR007889">
    <property type="entry name" value="HTH_Psq"/>
</dbReference>
<evidence type="ECO:0000256" key="5">
    <source>
        <dbReference type="PROSITE-ProRule" id="PRU00320"/>
    </source>
</evidence>
<dbReference type="InterPro" id="IPR004875">
    <property type="entry name" value="DDE_SF_endonuclease_dom"/>
</dbReference>
<feature type="compositionally biased region" description="Acidic residues" evidence="6">
    <location>
        <begin position="587"/>
        <end position="599"/>
    </location>
</feature>
<dbReference type="Pfam" id="PF03184">
    <property type="entry name" value="DDE_1"/>
    <property type="match status" value="1"/>
</dbReference>
<reference evidence="10" key="2">
    <citation type="submission" date="2025-09" db="UniProtKB">
        <authorList>
            <consortium name="Ensembl"/>
        </authorList>
    </citation>
    <scope>IDENTIFICATION</scope>
</reference>
<dbReference type="GeneID" id="115338966"/>
<dbReference type="RefSeq" id="XP_029863992.1">
    <property type="nucleotide sequence ID" value="XM_030008132.1"/>
</dbReference>
<dbReference type="Proteomes" id="UP000472275">
    <property type="component" value="Chromosome 3"/>
</dbReference>
<gene>
    <name evidence="10" type="primary">LOC115338966</name>
</gene>
<dbReference type="CDD" id="cd00093">
    <property type="entry name" value="HTH_XRE"/>
    <property type="match status" value="1"/>
</dbReference>
<dbReference type="AlphaFoldDB" id="A0A663FGD2"/>
<dbReference type="GeneTree" id="ENSGT00940000162651"/>
<keyword evidence="2 5" id="KW-0238">DNA-binding</keyword>
<dbReference type="PROSITE" id="PS50157">
    <property type="entry name" value="ZINC_FINGER_C2H2_2"/>
    <property type="match status" value="1"/>
</dbReference>
<evidence type="ECO:0000313" key="10">
    <source>
        <dbReference type="Ensembl" id="ENSACCP00020022822.1"/>
    </source>
</evidence>
<keyword evidence="4" id="KW-0479">Metal-binding</keyword>
<sequence>MKEDREHPNTLGYAVTKPDILAEVERGEEEEEEAAAGCYREHRSHRPRTMPAGPSQGDWLGKEMKDEEGVSPPPGSPPSRRAGPSDFPVLLREQGCSYCSVLEPEPNPGAGNRGFIVLPPAFESHRCQPGEPPLECPKCGRGFGQKPDLVRHRLAHGGERAYACNRCGRGFAEPAGLGAAGSPCRPAPCTGRSLGTAEGGTATPRKERKELSLTEKVRVLEMLEGPKVSQSELAKRFGVSQPQICRIIKNKERILSEWHRNGDPERKRKREGKDVALEAALLRWVEGARATDLPVSSPLLQLKAKHLAEALGRPDPEPGGSWLARFEARHNLAFKKPPVEKGDAEQPTADHWAGAVLPSLLRSYALSEIYACGEMGVLLPASSPGKGESAGDRLTLLLCANADGSEKAPLRVVGEIPRPPCLRGVNLGQMPWSYRAGSLAGMTAPLFAEWLREFNEGMWRQGKSILLLLTKHEAHPYLQLSNVRMVFVPPAAALAQPLDRGITSDLKGHYRRRLLRWLLAERGTGQPTLLDALHMLAQAWGDVHPGLIASCFRATGFSPDAGTEAPALAPAPGPLSQEQPERRTMTDEELERDGESAEADGDKGTAEGKDGGELAAVQPCPSEREVWGSLATLRRYLECRATSPDLFQAFYELEDAVHMVSAGTGRALIRDTPPKQ</sequence>
<protein>
    <submittedName>
        <fullName evidence="10">Zinc finger protein 589</fullName>
    </submittedName>
</protein>
<dbReference type="GO" id="GO:0008270">
    <property type="term" value="F:zinc ion binding"/>
    <property type="evidence" value="ECO:0007669"/>
    <property type="project" value="UniProtKB-KW"/>
</dbReference>
<keyword evidence="11" id="KW-1185">Reference proteome</keyword>
<feature type="DNA-binding region" description="H-T-H motif" evidence="5">
    <location>
        <begin position="230"/>
        <end position="250"/>
    </location>
</feature>
<feature type="domain" description="C2H2-type" evidence="7">
    <location>
        <begin position="134"/>
        <end position="161"/>
    </location>
</feature>
<name>A0A663FGD2_AQUCH</name>
<dbReference type="PANTHER" id="PTHR19303:SF36">
    <property type="entry name" value="TIGGER TRANSPOSABLE ELEMENT-DERIVED PROTEIN 3"/>
    <property type="match status" value="1"/>
</dbReference>
<feature type="compositionally biased region" description="Basic and acidic residues" evidence="6">
    <location>
        <begin position="600"/>
        <end position="612"/>
    </location>
</feature>
<dbReference type="Pfam" id="PF04218">
    <property type="entry name" value="CENP-B_N"/>
    <property type="match status" value="1"/>
</dbReference>
<dbReference type="InterPro" id="IPR050863">
    <property type="entry name" value="CenT-Element_Derived"/>
</dbReference>
<feature type="domain" description="HTH psq-type" evidence="8">
    <location>
        <begin position="205"/>
        <end position="254"/>
    </location>
</feature>
<keyword evidence="4" id="KW-0863">Zinc-finger</keyword>
<dbReference type="SMART" id="SM00674">
    <property type="entry name" value="CENPB"/>
    <property type="match status" value="1"/>
</dbReference>
<keyword evidence="3 5" id="KW-0539">Nucleus</keyword>
<proteinExistence type="predicted"/>
<dbReference type="InterPro" id="IPR036236">
    <property type="entry name" value="Znf_C2H2_sf"/>
</dbReference>
<evidence type="ECO:0000259" key="9">
    <source>
        <dbReference type="PROSITE" id="PS51253"/>
    </source>
</evidence>
<evidence type="ECO:0000256" key="6">
    <source>
        <dbReference type="SAM" id="MobiDB-lite"/>
    </source>
</evidence>
<dbReference type="OrthoDB" id="9909311at2759"/>
<organism evidence="10 11">
    <name type="scientific">Aquila chrysaetos chrysaetos</name>
    <dbReference type="NCBI Taxonomy" id="223781"/>
    <lineage>
        <taxon>Eukaryota</taxon>
        <taxon>Metazoa</taxon>
        <taxon>Chordata</taxon>
        <taxon>Craniata</taxon>
        <taxon>Vertebrata</taxon>
        <taxon>Euteleostomi</taxon>
        <taxon>Archelosauria</taxon>
        <taxon>Archosauria</taxon>
        <taxon>Dinosauria</taxon>
        <taxon>Saurischia</taxon>
        <taxon>Theropoda</taxon>
        <taxon>Coelurosauria</taxon>
        <taxon>Aves</taxon>
        <taxon>Neognathae</taxon>
        <taxon>Neoaves</taxon>
        <taxon>Telluraves</taxon>
        <taxon>Accipitrimorphae</taxon>
        <taxon>Accipitriformes</taxon>
        <taxon>Accipitridae</taxon>
        <taxon>Accipitrinae</taxon>
        <taxon>Aquila</taxon>
    </lineage>
</organism>
<dbReference type="InterPro" id="IPR001387">
    <property type="entry name" value="Cro/C1-type_HTH"/>
</dbReference>
<evidence type="ECO:0000259" key="8">
    <source>
        <dbReference type="PROSITE" id="PS50960"/>
    </source>
</evidence>
<feature type="domain" description="HTH CENPB-type" evidence="9">
    <location>
        <begin position="265"/>
        <end position="336"/>
    </location>
</feature>
<dbReference type="SUPFAM" id="SSF46689">
    <property type="entry name" value="Homeodomain-like"/>
    <property type="match status" value="2"/>
</dbReference>
<dbReference type="Gene3D" id="1.10.10.60">
    <property type="entry name" value="Homeodomain-like"/>
    <property type="match status" value="2"/>
</dbReference>
<evidence type="ECO:0000256" key="1">
    <source>
        <dbReference type="ARBA" id="ARBA00004123"/>
    </source>
</evidence>
<evidence type="ECO:0000256" key="3">
    <source>
        <dbReference type="ARBA" id="ARBA00023242"/>
    </source>
</evidence>
<dbReference type="Ensembl" id="ENSACCT00020023827.1">
    <property type="protein sequence ID" value="ENSACCP00020022822.1"/>
    <property type="gene ID" value="ENSACCG00020015691.1"/>
</dbReference>
<evidence type="ECO:0000259" key="7">
    <source>
        <dbReference type="PROSITE" id="PS50157"/>
    </source>
</evidence>
<feature type="region of interest" description="Disordered" evidence="6">
    <location>
        <begin position="562"/>
        <end position="615"/>
    </location>
</feature>
<dbReference type="InterPro" id="IPR013087">
    <property type="entry name" value="Znf_C2H2_type"/>
</dbReference>
<reference evidence="10" key="1">
    <citation type="submission" date="2025-08" db="UniProtKB">
        <authorList>
            <consortium name="Ensembl"/>
        </authorList>
    </citation>
    <scope>IDENTIFICATION</scope>
</reference>
<dbReference type="InterPro" id="IPR006600">
    <property type="entry name" value="HTH_CenpB_DNA-bd_dom"/>
</dbReference>
<dbReference type="GO" id="GO:0005634">
    <property type="term" value="C:nucleus"/>
    <property type="evidence" value="ECO:0007669"/>
    <property type="project" value="UniProtKB-SubCell"/>
</dbReference>
<dbReference type="KEGG" id="achc:115338966"/>
<dbReference type="InParanoid" id="A0A663FGD2"/>
<evidence type="ECO:0000313" key="11">
    <source>
        <dbReference type="Proteomes" id="UP000472275"/>
    </source>
</evidence>
<dbReference type="Pfam" id="PF03221">
    <property type="entry name" value="HTH_Tnp_Tc5"/>
    <property type="match status" value="1"/>
</dbReference>
<dbReference type="Gene3D" id="3.30.160.60">
    <property type="entry name" value="Classic Zinc Finger"/>
    <property type="match status" value="1"/>
</dbReference>
<feature type="region of interest" description="Disordered" evidence="6">
    <location>
        <begin position="1"/>
        <end position="87"/>
    </location>
</feature>
<keyword evidence="4" id="KW-0862">Zinc</keyword>
<accession>A0A663FGD2</accession>
<dbReference type="Pfam" id="PF00096">
    <property type="entry name" value="zf-C2H2"/>
    <property type="match status" value="1"/>
</dbReference>
<evidence type="ECO:0000256" key="2">
    <source>
        <dbReference type="ARBA" id="ARBA00023125"/>
    </source>
</evidence>
<dbReference type="PROSITE" id="PS00028">
    <property type="entry name" value="ZINC_FINGER_C2H2_1"/>
    <property type="match status" value="1"/>
</dbReference>
<dbReference type="SMART" id="SM00355">
    <property type="entry name" value="ZnF_C2H2"/>
    <property type="match status" value="1"/>
</dbReference>
<dbReference type="InterPro" id="IPR009057">
    <property type="entry name" value="Homeodomain-like_sf"/>
</dbReference>
<dbReference type="SUPFAM" id="SSF57667">
    <property type="entry name" value="beta-beta-alpha zinc fingers"/>
    <property type="match status" value="1"/>
</dbReference>
<comment type="subcellular location">
    <subcellularLocation>
        <location evidence="1 5">Nucleus</location>
    </subcellularLocation>
</comment>
<dbReference type="PROSITE" id="PS51253">
    <property type="entry name" value="HTH_CENPB"/>
    <property type="match status" value="1"/>
</dbReference>
<dbReference type="GO" id="GO:0003677">
    <property type="term" value="F:DNA binding"/>
    <property type="evidence" value="ECO:0007669"/>
    <property type="project" value="UniProtKB-UniRule"/>
</dbReference>
<dbReference type="PROSITE" id="PS50960">
    <property type="entry name" value="HTH_PSQ"/>
    <property type="match status" value="1"/>
</dbReference>